<proteinExistence type="inferred from homology"/>
<evidence type="ECO:0000313" key="4">
    <source>
        <dbReference type="Proteomes" id="UP000014760"/>
    </source>
</evidence>
<dbReference type="EMBL" id="KB305931">
    <property type="protein sequence ID" value="ELU00513.1"/>
    <property type="molecule type" value="Genomic_DNA"/>
</dbReference>
<evidence type="ECO:0008006" key="5">
    <source>
        <dbReference type="Google" id="ProtNLM"/>
    </source>
</evidence>
<dbReference type="InterPro" id="IPR006461">
    <property type="entry name" value="PLAC_motif_containing"/>
</dbReference>
<protein>
    <recommendedName>
        <fullName evidence="5">PLAC8-like protein 1</fullName>
    </recommendedName>
</protein>
<comment type="similarity">
    <text evidence="1">Belongs to the cornifelin family.</text>
</comment>
<keyword evidence="4" id="KW-1185">Reference proteome</keyword>
<dbReference type="Pfam" id="PF04749">
    <property type="entry name" value="PLAC8"/>
    <property type="match status" value="1"/>
</dbReference>
<reference evidence="2 4" key="2">
    <citation type="journal article" date="2013" name="Nature">
        <title>Insights into bilaterian evolution from three spiralian genomes.</title>
        <authorList>
            <person name="Simakov O."/>
            <person name="Marletaz F."/>
            <person name="Cho S.J."/>
            <person name="Edsinger-Gonzales E."/>
            <person name="Havlak P."/>
            <person name="Hellsten U."/>
            <person name="Kuo D.H."/>
            <person name="Larsson T."/>
            <person name="Lv J."/>
            <person name="Arendt D."/>
            <person name="Savage R."/>
            <person name="Osoegawa K."/>
            <person name="de Jong P."/>
            <person name="Grimwood J."/>
            <person name="Chapman J.A."/>
            <person name="Shapiro H."/>
            <person name="Aerts A."/>
            <person name="Otillar R.P."/>
            <person name="Terry A.Y."/>
            <person name="Boore J.L."/>
            <person name="Grigoriev I.V."/>
            <person name="Lindberg D.R."/>
            <person name="Seaver E.C."/>
            <person name="Weisblat D.A."/>
            <person name="Putnam N.H."/>
            <person name="Rokhsar D.S."/>
        </authorList>
    </citation>
    <scope>NUCLEOTIDE SEQUENCE</scope>
    <source>
        <strain evidence="2 4">I ESC-2004</strain>
    </source>
</reference>
<dbReference type="PANTHER" id="PTHR15907">
    <property type="entry name" value="DUF614 FAMILY PROTEIN-RELATED"/>
    <property type="match status" value="1"/>
</dbReference>
<dbReference type="AlphaFoldDB" id="R7U9N5"/>
<dbReference type="Proteomes" id="UP000014760">
    <property type="component" value="Unassembled WGS sequence"/>
</dbReference>
<dbReference type="HOGENOM" id="CLU_083147_1_2_1"/>
<dbReference type="OrthoDB" id="1045822at2759"/>
<evidence type="ECO:0000313" key="3">
    <source>
        <dbReference type="EnsemblMetazoa" id="CapteP212505"/>
    </source>
</evidence>
<reference evidence="4" key="1">
    <citation type="submission" date="2012-12" db="EMBL/GenBank/DDBJ databases">
        <authorList>
            <person name="Hellsten U."/>
            <person name="Grimwood J."/>
            <person name="Chapman J.A."/>
            <person name="Shapiro H."/>
            <person name="Aerts A."/>
            <person name="Otillar R.P."/>
            <person name="Terry A.Y."/>
            <person name="Boore J.L."/>
            <person name="Simakov O."/>
            <person name="Marletaz F."/>
            <person name="Cho S.-J."/>
            <person name="Edsinger-Gonzales E."/>
            <person name="Havlak P."/>
            <person name="Kuo D.-H."/>
            <person name="Larsson T."/>
            <person name="Lv J."/>
            <person name="Arendt D."/>
            <person name="Savage R."/>
            <person name="Osoegawa K."/>
            <person name="de Jong P."/>
            <person name="Lindberg D.R."/>
            <person name="Seaver E.C."/>
            <person name="Weisblat D.A."/>
            <person name="Putnam N.H."/>
            <person name="Grigoriev I.V."/>
            <person name="Rokhsar D.S."/>
        </authorList>
    </citation>
    <scope>NUCLEOTIDE SEQUENCE</scope>
    <source>
        <strain evidence="4">I ESC-2004</strain>
    </source>
</reference>
<dbReference type="NCBIfam" id="TIGR01571">
    <property type="entry name" value="A_thal_Cys_rich"/>
    <property type="match status" value="1"/>
</dbReference>
<name>R7U9N5_CAPTE</name>
<organism evidence="2">
    <name type="scientific">Capitella teleta</name>
    <name type="common">Polychaete worm</name>
    <dbReference type="NCBI Taxonomy" id="283909"/>
    <lineage>
        <taxon>Eukaryota</taxon>
        <taxon>Metazoa</taxon>
        <taxon>Spiralia</taxon>
        <taxon>Lophotrochozoa</taxon>
        <taxon>Annelida</taxon>
        <taxon>Polychaeta</taxon>
        <taxon>Sedentaria</taxon>
        <taxon>Scolecida</taxon>
        <taxon>Capitellidae</taxon>
        <taxon>Capitella</taxon>
    </lineage>
</organism>
<evidence type="ECO:0000256" key="1">
    <source>
        <dbReference type="ARBA" id="ARBA00009024"/>
    </source>
</evidence>
<evidence type="ECO:0000313" key="2">
    <source>
        <dbReference type="EMBL" id="ELU00513.1"/>
    </source>
</evidence>
<reference evidence="3" key="3">
    <citation type="submission" date="2015-06" db="UniProtKB">
        <authorList>
            <consortium name="EnsemblMetazoa"/>
        </authorList>
    </citation>
    <scope>IDENTIFICATION</scope>
</reference>
<accession>R7U9N5</accession>
<dbReference type="OMA" id="DDLGGCF"/>
<dbReference type="EnsemblMetazoa" id="CapteT212505">
    <property type="protein sequence ID" value="CapteP212505"/>
    <property type="gene ID" value="CapteG212505"/>
</dbReference>
<gene>
    <name evidence="2" type="ORF">CAPTEDRAFT_212505</name>
</gene>
<dbReference type="STRING" id="283909.R7U9N5"/>
<sequence>MSEWKKDICGCFDDFGLCAVTWIAPCVTAGQVAETQGKNCFLYGCLSMMGPIGVCTRAEVRRLIREERMIQGDSCNDCLVHWYCGLCALVQEGQQNSLKRDECEISFVRTAERSAHSMAPIVENRGVTSMPSRRYEIECEKKARS</sequence>
<dbReference type="EMBL" id="AMQN01009665">
    <property type="status" value="NOT_ANNOTATED_CDS"/>
    <property type="molecule type" value="Genomic_DNA"/>
</dbReference>